<proteinExistence type="inferred from homology"/>
<comment type="similarity">
    <text evidence="1 2">Belongs to the short-chain dehydrogenases/reductases (SDR) family.</text>
</comment>
<feature type="domain" description="Ketoreductase" evidence="3">
    <location>
        <begin position="6"/>
        <end position="181"/>
    </location>
</feature>
<evidence type="ECO:0000256" key="1">
    <source>
        <dbReference type="ARBA" id="ARBA00006484"/>
    </source>
</evidence>
<dbReference type="RefSeq" id="WP_283739493.1">
    <property type="nucleotide sequence ID" value="NZ_JASJEV010000002.1"/>
</dbReference>
<dbReference type="InterPro" id="IPR036291">
    <property type="entry name" value="NAD(P)-bd_dom_sf"/>
</dbReference>
<gene>
    <name evidence="4" type="ORF">QNA08_04535</name>
</gene>
<name>A0ABT7ADP8_9HYPH</name>
<dbReference type="SUPFAM" id="SSF51735">
    <property type="entry name" value="NAD(P)-binding Rossmann-fold domains"/>
    <property type="match status" value="1"/>
</dbReference>
<sequence length="252" mass="25386">MSLSGRHALVTGGGRGIGAAIAAALTAAGAEVSILGRTEETLRNAVALGFAVRYEVADVTDAAMLAESVAALADIGGPVDILVNNAGGAETAPFDRSDAALFARMLALNLTSAVETTRLVLPAMRERGFGRIVNIASTAGLKGYAYCTAYAAAKHALVGFTRALAVEAAKTGVTVNALCPGFTDTDLVRTSVAKVAARTGRGEAEVVANYVAGNPQGRLVRPEEVAAAALWLCGDNAAAVTGQAIAVDGGET</sequence>
<dbReference type="InterPro" id="IPR057326">
    <property type="entry name" value="KR_dom"/>
</dbReference>
<evidence type="ECO:0000256" key="2">
    <source>
        <dbReference type="RuleBase" id="RU000363"/>
    </source>
</evidence>
<dbReference type="Gene3D" id="3.40.50.720">
    <property type="entry name" value="NAD(P)-binding Rossmann-like Domain"/>
    <property type="match status" value="1"/>
</dbReference>
<dbReference type="Proteomes" id="UP001321492">
    <property type="component" value="Unassembled WGS sequence"/>
</dbReference>
<reference evidence="4 5" key="1">
    <citation type="submission" date="2023-05" db="EMBL/GenBank/DDBJ databases">
        <title>Chelatococcus sp. nov., a moderately thermophilic bacterium isolated from hot spring microbial mat.</title>
        <authorList>
            <person name="Hu C.-J."/>
            <person name="Li W.-J."/>
        </authorList>
    </citation>
    <scope>NUCLEOTIDE SEQUENCE [LARGE SCALE GENOMIC DNA]</scope>
    <source>
        <strain evidence="4 5">SYSU G07232</strain>
    </source>
</reference>
<accession>A0ABT7ADP8</accession>
<evidence type="ECO:0000259" key="3">
    <source>
        <dbReference type="SMART" id="SM00822"/>
    </source>
</evidence>
<dbReference type="PROSITE" id="PS00061">
    <property type="entry name" value="ADH_SHORT"/>
    <property type="match status" value="1"/>
</dbReference>
<comment type="caution">
    <text evidence="4">The sequence shown here is derived from an EMBL/GenBank/DDBJ whole genome shotgun (WGS) entry which is preliminary data.</text>
</comment>
<dbReference type="InterPro" id="IPR020904">
    <property type="entry name" value="Sc_DH/Rdtase_CS"/>
</dbReference>
<dbReference type="InterPro" id="IPR050259">
    <property type="entry name" value="SDR"/>
</dbReference>
<evidence type="ECO:0000313" key="4">
    <source>
        <dbReference type="EMBL" id="MDJ1157505.1"/>
    </source>
</evidence>
<organism evidence="4 5">
    <name type="scientific">Chelatococcus albus</name>
    <dbReference type="NCBI Taxonomy" id="3047466"/>
    <lineage>
        <taxon>Bacteria</taxon>
        <taxon>Pseudomonadati</taxon>
        <taxon>Pseudomonadota</taxon>
        <taxon>Alphaproteobacteria</taxon>
        <taxon>Hyphomicrobiales</taxon>
        <taxon>Chelatococcaceae</taxon>
        <taxon>Chelatococcus</taxon>
    </lineage>
</organism>
<evidence type="ECO:0000313" key="5">
    <source>
        <dbReference type="Proteomes" id="UP001321492"/>
    </source>
</evidence>
<keyword evidence="5" id="KW-1185">Reference proteome</keyword>
<dbReference type="PANTHER" id="PTHR42879">
    <property type="entry name" value="3-OXOACYL-(ACYL-CARRIER-PROTEIN) REDUCTASE"/>
    <property type="match status" value="1"/>
</dbReference>
<dbReference type="PANTHER" id="PTHR42879:SF2">
    <property type="entry name" value="3-OXOACYL-[ACYL-CARRIER-PROTEIN] REDUCTASE FABG"/>
    <property type="match status" value="1"/>
</dbReference>
<dbReference type="PRINTS" id="PR00081">
    <property type="entry name" value="GDHRDH"/>
</dbReference>
<protein>
    <submittedName>
        <fullName evidence="4">SDR family NAD(P)-dependent oxidoreductase</fullName>
    </submittedName>
</protein>
<dbReference type="SMART" id="SM00822">
    <property type="entry name" value="PKS_KR"/>
    <property type="match status" value="1"/>
</dbReference>
<dbReference type="InterPro" id="IPR002347">
    <property type="entry name" value="SDR_fam"/>
</dbReference>
<dbReference type="PRINTS" id="PR00080">
    <property type="entry name" value="SDRFAMILY"/>
</dbReference>
<dbReference type="Pfam" id="PF00106">
    <property type="entry name" value="adh_short"/>
    <property type="match status" value="1"/>
</dbReference>
<dbReference type="EMBL" id="JASJEV010000002">
    <property type="protein sequence ID" value="MDJ1157505.1"/>
    <property type="molecule type" value="Genomic_DNA"/>
</dbReference>